<dbReference type="EMBL" id="AP027452">
    <property type="protein sequence ID" value="BDY31932.1"/>
    <property type="molecule type" value="Genomic_DNA"/>
</dbReference>
<dbReference type="Gene3D" id="3.10.450.50">
    <property type="match status" value="1"/>
</dbReference>
<dbReference type="SUPFAM" id="SSF54427">
    <property type="entry name" value="NTF2-like"/>
    <property type="match status" value="1"/>
</dbReference>
<dbReference type="Proteomes" id="UP001241092">
    <property type="component" value="Chromosome"/>
</dbReference>
<sequence>MSQEPESGYSCRVTGNSVFDALIDLERAGWDSLCAGKGSDFYGATMLPDAVMVLANGMVMDRDTVTAALAESPPWRTYDIYDARLVQFDDANAGLVYTAKAHRDGTDTAFVGVMSSIYHLTGDGWKLALYQQTQIAA</sequence>
<evidence type="ECO:0000313" key="3">
    <source>
        <dbReference type="Proteomes" id="UP001241092"/>
    </source>
</evidence>
<dbReference type="InterPro" id="IPR027843">
    <property type="entry name" value="DUF4440"/>
</dbReference>
<protein>
    <recommendedName>
        <fullName evidence="1">DUF4440 domain-containing protein</fullName>
    </recommendedName>
</protein>
<evidence type="ECO:0000259" key="1">
    <source>
        <dbReference type="Pfam" id="PF14534"/>
    </source>
</evidence>
<dbReference type="Pfam" id="PF14534">
    <property type="entry name" value="DUF4440"/>
    <property type="match status" value="1"/>
</dbReference>
<proteinExistence type="predicted"/>
<organism evidence="2 3">
    <name type="scientific">Mycolicibacterium mageritense</name>
    <name type="common">Mycobacterium mageritense</name>
    <dbReference type="NCBI Taxonomy" id="53462"/>
    <lineage>
        <taxon>Bacteria</taxon>
        <taxon>Bacillati</taxon>
        <taxon>Actinomycetota</taxon>
        <taxon>Actinomycetes</taxon>
        <taxon>Mycobacteriales</taxon>
        <taxon>Mycobacteriaceae</taxon>
        <taxon>Mycolicibacterium</taxon>
    </lineage>
</organism>
<dbReference type="InterPro" id="IPR032710">
    <property type="entry name" value="NTF2-like_dom_sf"/>
</dbReference>
<reference evidence="2" key="1">
    <citation type="submission" date="2023-03" db="EMBL/GenBank/DDBJ databases">
        <title>Draft genome sequence of a Mycolicibacterium mageritense strain H4_3_1 isolated from a hybrid biological-inorganic system reactor.</title>
        <authorList>
            <person name="Feng X."/>
            <person name="Kazama D."/>
            <person name="Sato K."/>
            <person name="Kobayashi H."/>
        </authorList>
    </citation>
    <scope>NUCLEOTIDE SEQUENCE</scope>
    <source>
        <strain evidence="2">H4_3_1</strain>
    </source>
</reference>
<gene>
    <name evidence="2" type="ORF">hbim_05890</name>
</gene>
<name>A0AAI8XRC7_MYCME</name>
<feature type="domain" description="DUF4440" evidence="1">
    <location>
        <begin position="23"/>
        <end position="127"/>
    </location>
</feature>
<dbReference type="AlphaFoldDB" id="A0AAI8XRC7"/>
<evidence type="ECO:0000313" key="2">
    <source>
        <dbReference type="EMBL" id="BDY31932.1"/>
    </source>
</evidence>
<accession>A0AAI8XRC7</accession>